<name>A0ACB8L5P8_CITSI</name>
<keyword evidence="2" id="KW-1185">Reference proteome</keyword>
<comment type="caution">
    <text evidence="1">The sequence shown here is derived from an EMBL/GenBank/DDBJ whole genome shotgun (WGS) entry which is preliminary data.</text>
</comment>
<sequence length="471" mass="52175">MMHAIKGGWVGQTFALAKCNESEGKKSRIRRSKEERKAMVESFVKNIVMFLWASAGYMNFSLALKEYSPAELVVSKITVWWYLLCLLVYQTSNNGNFPSLNLTHKEVGGSFYTVREIVREIIQENRVLGPAKLIAEELNTNKIDEEYPLGTISAEPENGSPFVPSHEEGNNEEQESFYDELCSKHENQMFDNGQIVNGSQVDVKTEDSAKSTYEELQTSKSFEKVKSERLAASTAKVTPITADVVVETFPLRPAPKTADYSSTSSAVKNSTETLEKNEIEKVNLKPGIDSVPSDQIHCSKNSGLVDGQNGTILADVTLDKNPDLVNNIVVEKIADPLLKNSDCSTMERGTVPDTVVGRNVQFEVSHNDVLTSEENQGIDRTKEINVPSGEIHNGGGSWRREESKTPQANVIVNEAGVLNKGTFQNGSNPTIDRINLEAWEKASRNSAEKETNPLVAIFKSIVTAFVKFWSE</sequence>
<gene>
    <name evidence="1" type="ORF">KPL71_011679</name>
</gene>
<reference evidence="2" key="1">
    <citation type="journal article" date="2023" name="Hortic. Res.">
        <title>A chromosome-level phased genome enabling allele-level studies in sweet orange: a case study on citrus Huanglongbing tolerance.</title>
        <authorList>
            <person name="Wu B."/>
            <person name="Yu Q."/>
            <person name="Deng Z."/>
            <person name="Duan Y."/>
            <person name="Luo F."/>
            <person name="Gmitter F. Jr."/>
        </authorList>
    </citation>
    <scope>NUCLEOTIDE SEQUENCE [LARGE SCALE GENOMIC DNA]</scope>
    <source>
        <strain evidence="2">cv. Valencia</strain>
    </source>
</reference>
<evidence type="ECO:0000313" key="1">
    <source>
        <dbReference type="EMBL" id="KAH9768637.1"/>
    </source>
</evidence>
<protein>
    <submittedName>
        <fullName evidence="1">Uncharacterized protein</fullName>
    </submittedName>
</protein>
<accession>A0ACB8L5P8</accession>
<organism evidence="1 2">
    <name type="scientific">Citrus sinensis</name>
    <name type="common">Sweet orange</name>
    <name type="synonym">Citrus aurantium var. sinensis</name>
    <dbReference type="NCBI Taxonomy" id="2711"/>
    <lineage>
        <taxon>Eukaryota</taxon>
        <taxon>Viridiplantae</taxon>
        <taxon>Streptophyta</taxon>
        <taxon>Embryophyta</taxon>
        <taxon>Tracheophyta</taxon>
        <taxon>Spermatophyta</taxon>
        <taxon>Magnoliopsida</taxon>
        <taxon>eudicotyledons</taxon>
        <taxon>Gunneridae</taxon>
        <taxon>Pentapetalae</taxon>
        <taxon>rosids</taxon>
        <taxon>malvids</taxon>
        <taxon>Sapindales</taxon>
        <taxon>Rutaceae</taxon>
        <taxon>Aurantioideae</taxon>
        <taxon>Citrus</taxon>
    </lineage>
</organism>
<dbReference type="EMBL" id="CM039173">
    <property type="protein sequence ID" value="KAH9768637.1"/>
    <property type="molecule type" value="Genomic_DNA"/>
</dbReference>
<dbReference type="Proteomes" id="UP000829398">
    <property type="component" value="Chromosome 4"/>
</dbReference>
<evidence type="ECO:0000313" key="2">
    <source>
        <dbReference type="Proteomes" id="UP000829398"/>
    </source>
</evidence>
<proteinExistence type="predicted"/>